<dbReference type="Proteomes" id="UP000187406">
    <property type="component" value="Unassembled WGS sequence"/>
</dbReference>
<dbReference type="Gene3D" id="3.30.70.80">
    <property type="entry name" value="Peptidase S8 propeptide/proteinase inhibitor I9"/>
    <property type="match status" value="1"/>
</dbReference>
<dbReference type="GO" id="GO:0048046">
    <property type="term" value="C:apoplast"/>
    <property type="evidence" value="ECO:0007669"/>
    <property type="project" value="UniProtKB-SubCell"/>
</dbReference>
<dbReference type="OrthoDB" id="206201at2759"/>
<comment type="caution">
    <text evidence="16">The sequence shown here is derived from an EMBL/GenBank/DDBJ whole genome shotgun (WGS) entry which is preliminary data.</text>
</comment>
<dbReference type="GO" id="GO:0009610">
    <property type="term" value="P:response to symbiotic fungus"/>
    <property type="evidence" value="ECO:0007669"/>
    <property type="project" value="UniProtKB-ARBA"/>
</dbReference>
<dbReference type="InterPro" id="IPR003137">
    <property type="entry name" value="PA_domain"/>
</dbReference>
<proteinExistence type="inferred from homology"/>
<dbReference type="SUPFAM" id="SSF52743">
    <property type="entry name" value="Subtilisin-like"/>
    <property type="match status" value="1"/>
</dbReference>
<comment type="function">
    <text evidence="1">Required for arbuscular mycorrhiza (AM) development during AM symbiosis with AM fungi (e.g. Glomeromycota intraradices).</text>
</comment>
<comment type="similarity">
    <text evidence="3 11">Belongs to the peptidase S8 family.</text>
</comment>
<organism evidence="16 17">
    <name type="scientific">Cephalotus follicularis</name>
    <name type="common">Albany pitcher plant</name>
    <dbReference type="NCBI Taxonomy" id="3775"/>
    <lineage>
        <taxon>Eukaryota</taxon>
        <taxon>Viridiplantae</taxon>
        <taxon>Streptophyta</taxon>
        <taxon>Embryophyta</taxon>
        <taxon>Tracheophyta</taxon>
        <taxon>Spermatophyta</taxon>
        <taxon>Magnoliopsida</taxon>
        <taxon>eudicotyledons</taxon>
        <taxon>Gunneridae</taxon>
        <taxon>Pentapetalae</taxon>
        <taxon>rosids</taxon>
        <taxon>fabids</taxon>
        <taxon>Oxalidales</taxon>
        <taxon>Cephalotaceae</taxon>
        <taxon>Cephalotus</taxon>
    </lineage>
</organism>
<evidence type="ECO:0000256" key="1">
    <source>
        <dbReference type="ARBA" id="ARBA00002076"/>
    </source>
</evidence>
<dbReference type="PROSITE" id="PS51892">
    <property type="entry name" value="SUBTILASE"/>
    <property type="match status" value="1"/>
</dbReference>
<keyword evidence="6 11" id="KW-0645">Protease</keyword>
<evidence type="ECO:0000256" key="5">
    <source>
        <dbReference type="ARBA" id="ARBA00022525"/>
    </source>
</evidence>
<dbReference type="EMBL" id="BDDD01002578">
    <property type="protein sequence ID" value="GAV82230.1"/>
    <property type="molecule type" value="Genomic_DNA"/>
</dbReference>
<dbReference type="STRING" id="3775.A0A1Q3CPP8"/>
<feature type="active site" description="Charge relay system" evidence="10 11">
    <location>
        <position position="201"/>
    </location>
</feature>
<feature type="domain" description="PA" evidence="13">
    <location>
        <begin position="384"/>
        <end position="459"/>
    </location>
</feature>
<dbReference type="PROSITE" id="PS00138">
    <property type="entry name" value="SUBTILASE_SER"/>
    <property type="match status" value="1"/>
</dbReference>
<dbReference type="InterPro" id="IPR034197">
    <property type="entry name" value="Peptidases_S8_3"/>
</dbReference>
<evidence type="ECO:0000256" key="9">
    <source>
        <dbReference type="ARBA" id="ARBA00022825"/>
    </source>
</evidence>
<sequence>QVHIVYFGAHKGDKALHEIEDTHHSYLLSVKKNEEEARASLLYSYKHSINGFAAMLTQDEASKLSDLEEVVSVINSHNTKYTAHTTRSWEFMHVDETGVHNSDKKSISNNLMLENANYGNDVIVGLVDSGVWPESESFSDEGMGPISKYWKGICQTGPGFNSSHCNKKIIGARYYPKAFEKAIGPVNPSEDSRSPRDMDGHGTHCASVAVGRRVENAEGFAGYGHGTASGGAPLARLAIYKSCWATPNQSKAIGNTCFLADMLAAIDDAIADGVHVLSISIGAVDRTPYNQDFIAIGALHATRKNIVVASSAGNNGPARATTVNTAPWIMTVGAGSIDRMFWGHVSLGNGMLIKGQSVTPHKMDGAHPLVFAADVVGPDVRMNVADGCFNGSLDPEKVKGKVVLCIKKPGVIPVEAGLEVKRAGGVGMILGNSQSLGATIYCESHFLPATQLVYDDAQAVLDYIASSYSPTAIISPAETQLNFHPAPFVAEFSGRGPNVMDPNILKPDIMAPGLNILAAWSGGSTVSKSQYDNRVVKFNFDSGTSMACPHVAGVAALLRAIHPTWSAAAIRSAIMTTAWPFNNGKQQITDQAGNVASPLDYGSGLVHPQKAADPGLVYDISYREYLTYLCGIGIGNMDPTFTCPPPESFVALPLNYPSVAISKFEGLVRVPRTVTNVGENHSVYYFDYYLPSPLTVLASPSRLTFDRVGQEQPFTITIQGNGDIVRWSENDDYAFGWYSWSNGQHVVRSPISIYLA</sequence>
<dbReference type="Pfam" id="PF05922">
    <property type="entry name" value="Inhibitor_I9"/>
    <property type="match status" value="1"/>
</dbReference>
<keyword evidence="17" id="KW-1185">Reference proteome</keyword>
<dbReference type="Gene3D" id="3.50.30.30">
    <property type="match status" value="1"/>
</dbReference>
<keyword evidence="5" id="KW-0964">Secreted</keyword>
<evidence type="ECO:0000259" key="15">
    <source>
        <dbReference type="Pfam" id="PF17766"/>
    </source>
</evidence>
<gene>
    <name evidence="16" type="ORF">CFOL_v3_25682</name>
</gene>
<keyword evidence="7" id="KW-0732">Signal</keyword>
<feature type="domain" description="Inhibitor I9" evidence="14">
    <location>
        <begin position="2"/>
        <end position="79"/>
    </location>
</feature>
<dbReference type="CDD" id="cd02120">
    <property type="entry name" value="PA_subtilisin_like"/>
    <property type="match status" value="1"/>
</dbReference>
<evidence type="ECO:0000259" key="14">
    <source>
        <dbReference type="Pfam" id="PF05922"/>
    </source>
</evidence>
<dbReference type="InterPro" id="IPR023828">
    <property type="entry name" value="Peptidase_S8_Ser-AS"/>
</dbReference>
<reference evidence="17" key="1">
    <citation type="submission" date="2016-04" db="EMBL/GenBank/DDBJ databases">
        <title>Cephalotus genome sequencing.</title>
        <authorList>
            <person name="Fukushima K."/>
            <person name="Hasebe M."/>
            <person name="Fang X."/>
        </authorList>
    </citation>
    <scope>NUCLEOTIDE SEQUENCE [LARGE SCALE GENOMIC DNA]</scope>
    <source>
        <strain evidence="17">cv. St1</strain>
    </source>
</reference>
<evidence type="ECO:0000256" key="4">
    <source>
        <dbReference type="ARBA" id="ARBA00022523"/>
    </source>
</evidence>
<evidence type="ECO:0000256" key="3">
    <source>
        <dbReference type="ARBA" id="ARBA00011073"/>
    </source>
</evidence>
<dbReference type="InterPro" id="IPR037045">
    <property type="entry name" value="S8pro/Inhibitor_I9_sf"/>
</dbReference>
<dbReference type="Pfam" id="PF02225">
    <property type="entry name" value="PA"/>
    <property type="match status" value="1"/>
</dbReference>
<evidence type="ECO:0000259" key="13">
    <source>
        <dbReference type="Pfam" id="PF02225"/>
    </source>
</evidence>
<dbReference type="FunFam" id="3.40.50.200:FF:000006">
    <property type="entry name" value="Subtilisin-like protease SBT1.5"/>
    <property type="match status" value="1"/>
</dbReference>
<evidence type="ECO:0000256" key="7">
    <source>
        <dbReference type="ARBA" id="ARBA00022729"/>
    </source>
</evidence>
<feature type="non-terminal residue" evidence="16">
    <location>
        <position position="1"/>
    </location>
</feature>
<dbReference type="PRINTS" id="PR00723">
    <property type="entry name" value="SUBTILISIN"/>
</dbReference>
<dbReference type="GO" id="GO:0006508">
    <property type="term" value="P:proteolysis"/>
    <property type="evidence" value="ECO:0007669"/>
    <property type="project" value="UniProtKB-KW"/>
</dbReference>
<dbReference type="InterPro" id="IPR041469">
    <property type="entry name" value="Subtilisin-like_FN3"/>
</dbReference>
<dbReference type="InterPro" id="IPR022398">
    <property type="entry name" value="Peptidase_S8_His-AS"/>
</dbReference>
<dbReference type="PANTHER" id="PTHR10795">
    <property type="entry name" value="PROPROTEIN CONVERTASE SUBTILISIN/KEXIN"/>
    <property type="match status" value="1"/>
</dbReference>
<dbReference type="InParanoid" id="A0A1Q3CPP8"/>
<keyword evidence="9 11" id="KW-0720">Serine protease</keyword>
<dbReference type="Gene3D" id="3.40.50.200">
    <property type="entry name" value="Peptidase S8/S53 domain"/>
    <property type="match status" value="1"/>
</dbReference>
<keyword evidence="8 11" id="KW-0378">Hydrolase</keyword>
<evidence type="ECO:0000256" key="8">
    <source>
        <dbReference type="ARBA" id="ARBA00022801"/>
    </source>
</evidence>
<evidence type="ECO:0000313" key="17">
    <source>
        <dbReference type="Proteomes" id="UP000187406"/>
    </source>
</evidence>
<feature type="domain" description="Subtilisin-like protease fibronectin type-III" evidence="15">
    <location>
        <begin position="654"/>
        <end position="753"/>
    </location>
</feature>
<dbReference type="PROSITE" id="PS00137">
    <property type="entry name" value="SUBTILASE_HIS"/>
    <property type="match status" value="1"/>
</dbReference>
<dbReference type="GO" id="GO:0009609">
    <property type="term" value="P:response to symbiotic bacterium"/>
    <property type="evidence" value="ECO:0007669"/>
    <property type="project" value="UniProtKB-ARBA"/>
</dbReference>
<feature type="active site" description="Charge relay system" evidence="10 11">
    <location>
        <position position="128"/>
    </location>
</feature>
<dbReference type="InterPro" id="IPR036852">
    <property type="entry name" value="Peptidase_S8/S53_dom_sf"/>
</dbReference>
<evidence type="ECO:0000259" key="12">
    <source>
        <dbReference type="Pfam" id="PF00082"/>
    </source>
</evidence>
<dbReference type="Pfam" id="PF17766">
    <property type="entry name" value="fn3_6"/>
    <property type="match status" value="1"/>
</dbReference>
<comment type="subcellular location">
    <subcellularLocation>
        <location evidence="2">Secreted</location>
        <location evidence="2">Extracellular space</location>
        <location evidence="2">Apoplast</location>
    </subcellularLocation>
</comment>
<dbReference type="FunFam" id="3.50.30.30:FF:000005">
    <property type="entry name" value="subtilisin-like protease SBT1.5"/>
    <property type="match status" value="1"/>
</dbReference>
<evidence type="ECO:0000256" key="2">
    <source>
        <dbReference type="ARBA" id="ARBA00004271"/>
    </source>
</evidence>
<dbReference type="InterPro" id="IPR010259">
    <property type="entry name" value="S8pro/Inhibitor_I9"/>
</dbReference>
<accession>A0A1Q3CPP8</accession>
<evidence type="ECO:0000256" key="6">
    <source>
        <dbReference type="ARBA" id="ARBA00022670"/>
    </source>
</evidence>
<evidence type="ECO:0000256" key="11">
    <source>
        <dbReference type="PROSITE-ProRule" id="PRU01240"/>
    </source>
</evidence>
<dbReference type="CDD" id="cd04852">
    <property type="entry name" value="Peptidases_S8_3"/>
    <property type="match status" value="1"/>
</dbReference>
<protein>
    <submittedName>
        <fullName evidence="16">Peptidase_S8 domain-containing protein/PA domain-containing protein/Inhibitor_I9 domain-containing protein</fullName>
    </submittedName>
</protein>
<feature type="active site" description="Charge relay system" evidence="10 11">
    <location>
        <position position="545"/>
    </location>
</feature>
<dbReference type="Pfam" id="PF00082">
    <property type="entry name" value="Peptidase_S8"/>
    <property type="match status" value="1"/>
</dbReference>
<dbReference type="InterPro" id="IPR015500">
    <property type="entry name" value="Peptidase_S8_subtilisin-rel"/>
</dbReference>
<dbReference type="GO" id="GO:0004252">
    <property type="term" value="F:serine-type endopeptidase activity"/>
    <property type="evidence" value="ECO:0007669"/>
    <property type="project" value="UniProtKB-UniRule"/>
</dbReference>
<keyword evidence="4" id="KW-0052">Apoplast</keyword>
<dbReference type="Gene3D" id="2.60.40.2310">
    <property type="match status" value="1"/>
</dbReference>
<name>A0A1Q3CPP8_CEPFO</name>
<feature type="domain" description="Peptidase S8/S53" evidence="12">
    <location>
        <begin position="119"/>
        <end position="589"/>
    </location>
</feature>
<evidence type="ECO:0000313" key="16">
    <source>
        <dbReference type="EMBL" id="GAV82230.1"/>
    </source>
</evidence>
<evidence type="ECO:0000256" key="10">
    <source>
        <dbReference type="PIRSR" id="PIRSR615500-1"/>
    </source>
</evidence>
<dbReference type="InterPro" id="IPR045051">
    <property type="entry name" value="SBT"/>
</dbReference>
<dbReference type="AlphaFoldDB" id="A0A1Q3CPP8"/>
<dbReference type="InterPro" id="IPR000209">
    <property type="entry name" value="Peptidase_S8/S53_dom"/>
</dbReference>